<protein>
    <submittedName>
        <fullName evidence="2">Uncharacterized protein</fullName>
    </submittedName>
</protein>
<feature type="region of interest" description="Disordered" evidence="1">
    <location>
        <begin position="1"/>
        <end position="56"/>
    </location>
</feature>
<keyword evidence="3" id="KW-1185">Reference proteome</keyword>
<dbReference type="EMBL" id="PGOL01005256">
    <property type="protein sequence ID" value="PKI35546.1"/>
    <property type="molecule type" value="Genomic_DNA"/>
</dbReference>
<name>A0A2I0HW91_PUNGR</name>
<feature type="compositionally biased region" description="Basic and acidic residues" evidence="1">
    <location>
        <begin position="43"/>
        <end position="56"/>
    </location>
</feature>
<evidence type="ECO:0000313" key="2">
    <source>
        <dbReference type="EMBL" id="PKI35546.1"/>
    </source>
</evidence>
<proteinExistence type="predicted"/>
<dbReference type="AlphaFoldDB" id="A0A2I0HW91"/>
<organism evidence="2 3">
    <name type="scientific">Punica granatum</name>
    <name type="common">Pomegranate</name>
    <dbReference type="NCBI Taxonomy" id="22663"/>
    <lineage>
        <taxon>Eukaryota</taxon>
        <taxon>Viridiplantae</taxon>
        <taxon>Streptophyta</taxon>
        <taxon>Embryophyta</taxon>
        <taxon>Tracheophyta</taxon>
        <taxon>Spermatophyta</taxon>
        <taxon>Magnoliopsida</taxon>
        <taxon>eudicotyledons</taxon>
        <taxon>Gunneridae</taxon>
        <taxon>Pentapetalae</taxon>
        <taxon>rosids</taxon>
        <taxon>malvids</taxon>
        <taxon>Myrtales</taxon>
        <taxon>Lythraceae</taxon>
        <taxon>Punica</taxon>
    </lineage>
</organism>
<dbReference type="Proteomes" id="UP000233551">
    <property type="component" value="Unassembled WGS sequence"/>
</dbReference>
<reference evidence="2 3" key="1">
    <citation type="submission" date="2017-11" db="EMBL/GenBank/DDBJ databases">
        <title>De-novo sequencing of pomegranate (Punica granatum L.) genome.</title>
        <authorList>
            <person name="Akparov Z."/>
            <person name="Amiraslanov A."/>
            <person name="Hajiyeva S."/>
            <person name="Abbasov M."/>
            <person name="Kaur K."/>
            <person name="Hamwieh A."/>
            <person name="Solovyev V."/>
            <person name="Salamov A."/>
            <person name="Braich B."/>
            <person name="Kosarev P."/>
            <person name="Mahmoud A."/>
            <person name="Hajiyev E."/>
            <person name="Babayeva S."/>
            <person name="Izzatullayeva V."/>
            <person name="Mammadov A."/>
            <person name="Mammadov A."/>
            <person name="Sharifova S."/>
            <person name="Ojaghi J."/>
            <person name="Eynullazada K."/>
            <person name="Bayramov B."/>
            <person name="Abdulazimova A."/>
            <person name="Shahmuradov I."/>
        </authorList>
    </citation>
    <scope>NUCLEOTIDE SEQUENCE [LARGE SCALE GENOMIC DNA]</scope>
    <source>
        <strain evidence="3">cv. AG2017</strain>
        <tissue evidence="2">Leaf</tissue>
    </source>
</reference>
<comment type="caution">
    <text evidence="2">The sequence shown here is derived from an EMBL/GenBank/DDBJ whole genome shotgun (WGS) entry which is preliminary data.</text>
</comment>
<accession>A0A2I0HW91</accession>
<evidence type="ECO:0000256" key="1">
    <source>
        <dbReference type="SAM" id="MobiDB-lite"/>
    </source>
</evidence>
<evidence type="ECO:0000313" key="3">
    <source>
        <dbReference type="Proteomes" id="UP000233551"/>
    </source>
</evidence>
<sequence>MRPTAAQIATCLPEPTTGEGDTPYQDQRPLQRVDGAQIAGGEESGRFRPIADEEDF</sequence>
<gene>
    <name evidence="2" type="ORF">CRG98_044000</name>
</gene>